<comment type="caution">
    <text evidence="2">The sequence shown here is derived from an EMBL/GenBank/DDBJ whole genome shotgun (WGS) entry which is preliminary data.</text>
</comment>
<feature type="coiled-coil region" evidence="1">
    <location>
        <begin position="29"/>
        <end position="56"/>
    </location>
</feature>
<evidence type="ECO:0000313" key="3">
    <source>
        <dbReference type="Proteomes" id="UP000261231"/>
    </source>
</evidence>
<gene>
    <name evidence="2" type="ORF">DW747_06340</name>
</gene>
<evidence type="ECO:0000313" key="2">
    <source>
        <dbReference type="EMBL" id="RGC48885.1"/>
    </source>
</evidence>
<dbReference type="Proteomes" id="UP000261231">
    <property type="component" value="Unassembled WGS sequence"/>
</dbReference>
<accession>A0A3E2XN32</accession>
<proteinExistence type="predicted"/>
<dbReference type="AlphaFoldDB" id="A0A3E2XN32"/>
<protein>
    <submittedName>
        <fullName evidence="2">Uncharacterized protein</fullName>
    </submittedName>
</protein>
<keyword evidence="3" id="KW-1185">Reference proteome</keyword>
<sequence>MLFGKEDWERYKQREMKVLAEETVRRVTKETEKRVRKTLEQQMAEEIERRVQLELERRTTINIICDSLEKLGEVPEDLRRILGEQKNSVILRNKSE</sequence>
<dbReference type="EMBL" id="QVFD01000004">
    <property type="protein sequence ID" value="RGC48885.1"/>
    <property type="molecule type" value="Genomic_DNA"/>
</dbReference>
<dbReference type="RefSeq" id="WP_015514092.1">
    <property type="nucleotide sequence ID" value="NZ_LR698973.1"/>
</dbReference>
<evidence type="ECO:0000256" key="1">
    <source>
        <dbReference type="SAM" id="Coils"/>
    </source>
</evidence>
<name>A0A3E2XN32_9FIRM</name>
<organism evidence="2 3">
    <name type="scientific">Coprococcus catus</name>
    <dbReference type="NCBI Taxonomy" id="116085"/>
    <lineage>
        <taxon>Bacteria</taxon>
        <taxon>Bacillati</taxon>
        <taxon>Bacillota</taxon>
        <taxon>Clostridia</taxon>
        <taxon>Lachnospirales</taxon>
        <taxon>Lachnospiraceae</taxon>
        <taxon>Coprococcus</taxon>
    </lineage>
</organism>
<reference evidence="2 3" key="1">
    <citation type="submission" date="2018-08" db="EMBL/GenBank/DDBJ databases">
        <title>A genome reference for cultivated species of the human gut microbiota.</title>
        <authorList>
            <person name="Zou Y."/>
            <person name="Xue W."/>
            <person name="Luo G."/>
        </authorList>
    </citation>
    <scope>NUCLEOTIDE SEQUENCE [LARGE SCALE GENOMIC DNA]</scope>
    <source>
        <strain evidence="2 3">AM28-39</strain>
    </source>
</reference>
<keyword evidence="1" id="KW-0175">Coiled coil</keyword>